<reference evidence="2" key="1">
    <citation type="journal article" date="2024" name="Front. Bioeng. Biotechnol.">
        <title>Genome-scale model development and genomic sequencing of the oleaginous clade Lipomyces.</title>
        <authorList>
            <person name="Czajka J.J."/>
            <person name="Han Y."/>
            <person name="Kim J."/>
            <person name="Mondo S.J."/>
            <person name="Hofstad B.A."/>
            <person name="Robles A."/>
            <person name="Haridas S."/>
            <person name="Riley R."/>
            <person name="LaButti K."/>
            <person name="Pangilinan J."/>
            <person name="Andreopoulos W."/>
            <person name="Lipzen A."/>
            <person name="Yan J."/>
            <person name="Wang M."/>
            <person name="Ng V."/>
            <person name="Grigoriev I.V."/>
            <person name="Spatafora J.W."/>
            <person name="Magnuson J.K."/>
            <person name="Baker S.E."/>
            <person name="Pomraning K.R."/>
        </authorList>
    </citation>
    <scope>NUCLEOTIDE SEQUENCE [LARGE SCALE GENOMIC DNA]</scope>
    <source>
        <strain evidence="2">CBS 7786</strain>
    </source>
</reference>
<sequence length="198" mass="22139">DLSTLQSFGFEVDTQWRVAICKTCKYIVDPVHIVAHISKMHGMDIPDVAKLDSCIGSARLRPHLAVIDRGNEVNNEDLSPDLENGEMPAFKVGSMPINGLPVYNGFRCLVCNRTCTLKQESMRVHISKKHRQAGGRYSTACVQVFYGRSSECQQLRYIHVSDGTTTNQRTCDIQELGIPEQLDDVVGHEIPVAVRNLR</sequence>
<organism evidence="1 2">
    <name type="scientific">Lipomyces kononenkoae</name>
    <name type="common">Yeast</name>
    <dbReference type="NCBI Taxonomy" id="34357"/>
    <lineage>
        <taxon>Eukaryota</taxon>
        <taxon>Fungi</taxon>
        <taxon>Dikarya</taxon>
        <taxon>Ascomycota</taxon>
        <taxon>Saccharomycotina</taxon>
        <taxon>Lipomycetes</taxon>
        <taxon>Lipomycetales</taxon>
        <taxon>Lipomycetaceae</taxon>
        <taxon>Lipomyces</taxon>
    </lineage>
</organism>
<feature type="non-terminal residue" evidence="1">
    <location>
        <position position="1"/>
    </location>
</feature>
<gene>
    <name evidence="1" type="ORF">V1525DRAFT_351449</name>
</gene>
<comment type="caution">
    <text evidence="1">The sequence shown here is derived from an EMBL/GenBank/DDBJ whole genome shotgun (WGS) entry which is preliminary data.</text>
</comment>
<keyword evidence="2" id="KW-1185">Reference proteome</keyword>
<dbReference type="EMBL" id="MU971713">
    <property type="protein sequence ID" value="KAK9233682.1"/>
    <property type="molecule type" value="Genomic_DNA"/>
</dbReference>
<dbReference type="Proteomes" id="UP001433508">
    <property type="component" value="Unassembled WGS sequence"/>
</dbReference>
<accession>A0ACC3SP98</accession>
<protein>
    <submittedName>
        <fullName evidence="1">Uncharacterized protein</fullName>
    </submittedName>
</protein>
<proteinExistence type="predicted"/>
<evidence type="ECO:0000313" key="2">
    <source>
        <dbReference type="Proteomes" id="UP001433508"/>
    </source>
</evidence>
<evidence type="ECO:0000313" key="1">
    <source>
        <dbReference type="EMBL" id="KAK9233682.1"/>
    </source>
</evidence>
<name>A0ACC3SP98_LIPKO</name>